<gene>
    <name evidence="1" type="ORF">LTRI10_LOCUS29641</name>
</gene>
<evidence type="ECO:0000313" key="1">
    <source>
        <dbReference type="EMBL" id="CAL1388729.1"/>
    </source>
</evidence>
<reference evidence="1 2" key="1">
    <citation type="submission" date="2024-04" db="EMBL/GenBank/DDBJ databases">
        <authorList>
            <person name="Fracassetti M."/>
        </authorList>
    </citation>
    <scope>NUCLEOTIDE SEQUENCE [LARGE SCALE GENOMIC DNA]</scope>
</reference>
<keyword evidence="2" id="KW-1185">Reference proteome</keyword>
<evidence type="ECO:0000313" key="2">
    <source>
        <dbReference type="Proteomes" id="UP001497516"/>
    </source>
</evidence>
<protein>
    <submittedName>
        <fullName evidence="1">Uncharacterized protein</fullName>
    </submittedName>
</protein>
<organism evidence="1 2">
    <name type="scientific">Linum trigynum</name>
    <dbReference type="NCBI Taxonomy" id="586398"/>
    <lineage>
        <taxon>Eukaryota</taxon>
        <taxon>Viridiplantae</taxon>
        <taxon>Streptophyta</taxon>
        <taxon>Embryophyta</taxon>
        <taxon>Tracheophyta</taxon>
        <taxon>Spermatophyta</taxon>
        <taxon>Magnoliopsida</taxon>
        <taxon>eudicotyledons</taxon>
        <taxon>Gunneridae</taxon>
        <taxon>Pentapetalae</taxon>
        <taxon>rosids</taxon>
        <taxon>fabids</taxon>
        <taxon>Malpighiales</taxon>
        <taxon>Linaceae</taxon>
        <taxon>Linum</taxon>
    </lineage>
</organism>
<dbReference type="AlphaFoldDB" id="A0AAV2ES05"/>
<dbReference type="Proteomes" id="UP001497516">
    <property type="component" value="Chromosome 5"/>
</dbReference>
<dbReference type="EMBL" id="OZ034818">
    <property type="protein sequence ID" value="CAL1388729.1"/>
    <property type="molecule type" value="Genomic_DNA"/>
</dbReference>
<sequence length="75" mass="8274">MLEKVEEKILIDAATKAAVPEGISKKEAKAEIVCGEEVRLKTELGEMKSRSPTTPIAKIRSSKIHLSEFSGRLHQ</sequence>
<proteinExistence type="predicted"/>
<name>A0AAV2ES05_9ROSI</name>
<accession>A0AAV2ES05</accession>